<sequence length="252" mass="29044">MKKTVTHEVFKPIFKADSNSAQTQGVSDEDSDDVDDIDERGNLKDFIVDDDDEEYEPDAKDKEKGKGKKEKSKKEGKRRRRRKRTFSRTCLPNYARTSQTTSRRTGDIFVICVPLQHDLHLEYCRYDGGMPAKQRDEEIHDFTENPDTKVMLTSLKAGNAGLNLICATRVIILDPFWNPFIEKQAVDRTYRIGQRKPVEVHRILIKGTVEDRIMTLQEQKRELVEGAMDEEVSQNLSRLDQNALAYLFSVST</sequence>
<organism evidence="6 7">
    <name type="scientific">Apiospora aurea</name>
    <dbReference type="NCBI Taxonomy" id="335848"/>
    <lineage>
        <taxon>Eukaryota</taxon>
        <taxon>Fungi</taxon>
        <taxon>Dikarya</taxon>
        <taxon>Ascomycota</taxon>
        <taxon>Pezizomycotina</taxon>
        <taxon>Sordariomycetes</taxon>
        <taxon>Xylariomycetidae</taxon>
        <taxon>Amphisphaeriales</taxon>
        <taxon>Apiosporaceae</taxon>
        <taxon>Apiospora</taxon>
    </lineage>
</organism>
<dbReference type="InterPro" id="IPR049730">
    <property type="entry name" value="SNF2/RAD54-like_C"/>
</dbReference>
<feature type="compositionally biased region" description="Basic and acidic residues" evidence="4">
    <location>
        <begin position="1"/>
        <end position="10"/>
    </location>
</feature>
<feature type="compositionally biased region" description="Basic residues" evidence="4">
    <location>
        <begin position="65"/>
        <end position="86"/>
    </location>
</feature>
<evidence type="ECO:0000256" key="4">
    <source>
        <dbReference type="SAM" id="MobiDB-lite"/>
    </source>
</evidence>
<name>A0ABR1PSM6_9PEZI</name>
<dbReference type="EMBL" id="JAQQWE010000010">
    <property type="protein sequence ID" value="KAK7937446.1"/>
    <property type="molecule type" value="Genomic_DNA"/>
</dbReference>
<dbReference type="Gene3D" id="3.40.50.300">
    <property type="entry name" value="P-loop containing nucleotide triphosphate hydrolases"/>
    <property type="match status" value="1"/>
</dbReference>
<evidence type="ECO:0000313" key="6">
    <source>
        <dbReference type="EMBL" id="KAK7937446.1"/>
    </source>
</evidence>
<dbReference type="Proteomes" id="UP001391051">
    <property type="component" value="Unassembled WGS sequence"/>
</dbReference>
<evidence type="ECO:0000256" key="3">
    <source>
        <dbReference type="ARBA" id="ARBA00022840"/>
    </source>
</evidence>
<keyword evidence="1" id="KW-0547">Nucleotide-binding</keyword>
<protein>
    <recommendedName>
        <fullName evidence="5">Helicase C-terminal domain-containing protein</fullName>
    </recommendedName>
</protein>
<dbReference type="PANTHER" id="PTHR45626">
    <property type="entry name" value="TRANSCRIPTION TERMINATION FACTOR 2-RELATED"/>
    <property type="match status" value="1"/>
</dbReference>
<gene>
    <name evidence="6" type="ORF">PG986_014314</name>
</gene>
<dbReference type="InterPro" id="IPR001650">
    <property type="entry name" value="Helicase_C-like"/>
</dbReference>
<reference evidence="6 7" key="1">
    <citation type="submission" date="2023-01" db="EMBL/GenBank/DDBJ databases">
        <title>Analysis of 21 Apiospora genomes using comparative genomics revels a genus with tremendous synthesis potential of carbohydrate active enzymes and secondary metabolites.</title>
        <authorList>
            <person name="Sorensen T."/>
        </authorList>
    </citation>
    <scope>NUCLEOTIDE SEQUENCE [LARGE SCALE GENOMIC DNA]</scope>
    <source>
        <strain evidence="6 7">CBS 24483</strain>
    </source>
</reference>
<dbReference type="RefSeq" id="XP_066692774.1">
    <property type="nucleotide sequence ID" value="XM_066850536.1"/>
</dbReference>
<dbReference type="Pfam" id="PF00271">
    <property type="entry name" value="Helicase_C"/>
    <property type="match status" value="1"/>
</dbReference>
<evidence type="ECO:0000256" key="1">
    <source>
        <dbReference type="ARBA" id="ARBA00022741"/>
    </source>
</evidence>
<dbReference type="GeneID" id="92083598"/>
<comment type="caution">
    <text evidence="6">The sequence shown here is derived from an EMBL/GenBank/DDBJ whole genome shotgun (WGS) entry which is preliminary data.</text>
</comment>
<dbReference type="CDD" id="cd18793">
    <property type="entry name" value="SF2_C_SNF"/>
    <property type="match status" value="1"/>
</dbReference>
<evidence type="ECO:0000256" key="2">
    <source>
        <dbReference type="ARBA" id="ARBA00022801"/>
    </source>
</evidence>
<keyword evidence="3" id="KW-0067">ATP-binding</keyword>
<feature type="domain" description="Helicase C-terminal" evidence="5">
    <location>
        <begin position="68"/>
        <end position="240"/>
    </location>
</feature>
<accession>A0ABR1PSM6</accession>
<dbReference type="InterPro" id="IPR050628">
    <property type="entry name" value="SNF2_RAD54_helicase_TF"/>
</dbReference>
<proteinExistence type="predicted"/>
<dbReference type="SUPFAM" id="SSF52540">
    <property type="entry name" value="P-loop containing nucleoside triphosphate hydrolases"/>
    <property type="match status" value="1"/>
</dbReference>
<dbReference type="PANTHER" id="PTHR45626:SF16">
    <property type="entry name" value="ATP-DEPENDENT HELICASE ULS1"/>
    <property type="match status" value="1"/>
</dbReference>
<keyword evidence="7" id="KW-1185">Reference proteome</keyword>
<evidence type="ECO:0000259" key="5">
    <source>
        <dbReference type="PROSITE" id="PS51194"/>
    </source>
</evidence>
<feature type="region of interest" description="Disordered" evidence="4">
    <location>
        <begin position="1"/>
        <end position="90"/>
    </location>
</feature>
<evidence type="ECO:0000313" key="7">
    <source>
        <dbReference type="Proteomes" id="UP001391051"/>
    </source>
</evidence>
<dbReference type="PROSITE" id="PS51194">
    <property type="entry name" value="HELICASE_CTER"/>
    <property type="match status" value="1"/>
</dbReference>
<keyword evidence="2" id="KW-0378">Hydrolase</keyword>
<dbReference type="InterPro" id="IPR027417">
    <property type="entry name" value="P-loop_NTPase"/>
</dbReference>
<dbReference type="SMART" id="SM00490">
    <property type="entry name" value="HELICc"/>
    <property type="match status" value="1"/>
</dbReference>
<feature type="compositionally biased region" description="Acidic residues" evidence="4">
    <location>
        <begin position="27"/>
        <end position="38"/>
    </location>
</feature>